<dbReference type="SUPFAM" id="SSF46785">
    <property type="entry name" value="Winged helix' DNA-binding domain"/>
    <property type="match status" value="1"/>
</dbReference>
<dbReference type="Gene3D" id="3.40.190.290">
    <property type="match status" value="1"/>
</dbReference>
<dbReference type="InterPro" id="IPR000847">
    <property type="entry name" value="LysR_HTH_N"/>
</dbReference>
<dbReference type="RefSeq" id="WP_136405566.1">
    <property type="nucleotide sequence ID" value="NZ_SSWX01000005.1"/>
</dbReference>
<comment type="similarity">
    <text evidence="1">Belongs to the LysR transcriptional regulatory family.</text>
</comment>
<dbReference type="PANTHER" id="PTHR30419:SF30">
    <property type="entry name" value="LYSR FAMILY TRANSCRIPTIONAL REGULATOR"/>
    <property type="match status" value="1"/>
</dbReference>
<name>A0A4S5BU68_9BURK</name>
<dbReference type="FunFam" id="1.10.10.10:FF:000001">
    <property type="entry name" value="LysR family transcriptional regulator"/>
    <property type="match status" value="1"/>
</dbReference>
<evidence type="ECO:0000256" key="2">
    <source>
        <dbReference type="ARBA" id="ARBA00023015"/>
    </source>
</evidence>
<organism evidence="6 7">
    <name type="scientific">Lampropedia aestuarii</name>
    <dbReference type="NCBI Taxonomy" id="2562762"/>
    <lineage>
        <taxon>Bacteria</taxon>
        <taxon>Pseudomonadati</taxon>
        <taxon>Pseudomonadota</taxon>
        <taxon>Betaproteobacteria</taxon>
        <taxon>Burkholderiales</taxon>
        <taxon>Comamonadaceae</taxon>
        <taxon>Lampropedia</taxon>
    </lineage>
</organism>
<comment type="caution">
    <text evidence="6">The sequence shown here is derived from an EMBL/GenBank/DDBJ whole genome shotgun (WGS) entry which is preliminary data.</text>
</comment>
<dbReference type="InterPro" id="IPR036390">
    <property type="entry name" value="WH_DNA-bd_sf"/>
</dbReference>
<dbReference type="InterPro" id="IPR005119">
    <property type="entry name" value="LysR_subst-bd"/>
</dbReference>
<dbReference type="CDD" id="cd05466">
    <property type="entry name" value="PBP2_LTTR_substrate"/>
    <property type="match status" value="1"/>
</dbReference>
<dbReference type="InterPro" id="IPR050950">
    <property type="entry name" value="HTH-type_LysR_regulators"/>
</dbReference>
<keyword evidence="2" id="KW-0805">Transcription regulation</keyword>
<dbReference type="InterPro" id="IPR036388">
    <property type="entry name" value="WH-like_DNA-bd_sf"/>
</dbReference>
<dbReference type="GO" id="GO:0003677">
    <property type="term" value="F:DNA binding"/>
    <property type="evidence" value="ECO:0007669"/>
    <property type="project" value="UniProtKB-KW"/>
</dbReference>
<dbReference type="SUPFAM" id="SSF53850">
    <property type="entry name" value="Periplasmic binding protein-like II"/>
    <property type="match status" value="1"/>
</dbReference>
<dbReference type="PROSITE" id="PS50931">
    <property type="entry name" value="HTH_LYSR"/>
    <property type="match status" value="1"/>
</dbReference>
<keyword evidence="4" id="KW-0804">Transcription</keyword>
<feature type="domain" description="HTH lysR-type" evidence="5">
    <location>
        <begin position="3"/>
        <end position="60"/>
    </location>
</feature>
<dbReference type="PRINTS" id="PR00039">
    <property type="entry name" value="HTHLYSR"/>
</dbReference>
<dbReference type="GO" id="GO:0005829">
    <property type="term" value="C:cytosol"/>
    <property type="evidence" value="ECO:0007669"/>
    <property type="project" value="TreeGrafter"/>
</dbReference>
<sequence>MLPKIKDLQHLLFLAEEKHFAKAAQRAFLSQSAFSRSIAGLEAELGLKLFDRASRHVHITTDGARILKLARHLLASAANLSREAELLRCGEAGDIAIGSGPYTSNLLTVPVIAAARQRLHHVRFRLEVDHTAALLQKLEDEEIHLFLSDIQEIPMQGPWSVEPLGCYTSSVLCRRGHPLAKRRQLPLSVLHDMDLASVHIPRPIRRNLANALGYALPEQVPIAFECESVAALRDFVLSSDAVLLAPPELFHHELHAGLLETLSITPWRLPHHNPLRVDLGMVWFAERTPTSAMRTLMELVRQESQQRLSQGLKAYRAPA</sequence>
<reference evidence="6 7" key="1">
    <citation type="submission" date="2019-04" db="EMBL/GenBank/DDBJ databases">
        <title>Lampropedia sp YIM MLB12 draf genome.</title>
        <authorList>
            <person name="Wang Y.-X."/>
        </authorList>
    </citation>
    <scope>NUCLEOTIDE SEQUENCE [LARGE SCALE GENOMIC DNA]</scope>
    <source>
        <strain evidence="6 7">YIM MLB12</strain>
    </source>
</reference>
<dbReference type="Pfam" id="PF00126">
    <property type="entry name" value="HTH_1"/>
    <property type="match status" value="1"/>
</dbReference>
<accession>A0A4S5BU68</accession>
<dbReference type="Gene3D" id="1.10.10.10">
    <property type="entry name" value="Winged helix-like DNA-binding domain superfamily/Winged helix DNA-binding domain"/>
    <property type="match status" value="1"/>
</dbReference>
<proteinExistence type="inferred from homology"/>
<dbReference type="EMBL" id="SSWX01000005">
    <property type="protein sequence ID" value="THJ34853.1"/>
    <property type="molecule type" value="Genomic_DNA"/>
</dbReference>
<keyword evidence="7" id="KW-1185">Reference proteome</keyword>
<dbReference type="Pfam" id="PF03466">
    <property type="entry name" value="LysR_substrate"/>
    <property type="match status" value="1"/>
</dbReference>
<evidence type="ECO:0000259" key="5">
    <source>
        <dbReference type="PROSITE" id="PS50931"/>
    </source>
</evidence>
<dbReference type="OrthoDB" id="8673707at2"/>
<protein>
    <submittedName>
        <fullName evidence="6">LysR family transcriptional regulator</fullName>
    </submittedName>
</protein>
<evidence type="ECO:0000256" key="4">
    <source>
        <dbReference type="ARBA" id="ARBA00023163"/>
    </source>
</evidence>
<dbReference type="PANTHER" id="PTHR30419">
    <property type="entry name" value="HTH-TYPE TRANSCRIPTIONAL REGULATOR YBHD"/>
    <property type="match status" value="1"/>
</dbReference>
<dbReference type="AlphaFoldDB" id="A0A4S5BU68"/>
<gene>
    <name evidence="6" type="ORF">E8K88_04990</name>
</gene>
<evidence type="ECO:0000256" key="1">
    <source>
        <dbReference type="ARBA" id="ARBA00009437"/>
    </source>
</evidence>
<dbReference type="Proteomes" id="UP000306236">
    <property type="component" value="Unassembled WGS sequence"/>
</dbReference>
<keyword evidence="3" id="KW-0238">DNA-binding</keyword>
<dbReference type="GO" id="GO:0003700">
    <property type="term" value="F:DNA-binding transcription factor activity"/>
    <property type="evidence" value="ECO:0007669"/>
    <property type="project" value="InterPro"/>
</dbReference>
<evidence type="ECO:0000313" key="6">
    <source>
        <dbReference type="EMBL" id="THJ34853.1"/>
    </source>
</evidence>
<evidence type="ECO:0000313" key="7">
    <source>
        <dbReference type="Proteomes" id="UP000306236"/>
    </source>
</evidence>
<evidence type="ECO:0000256" key="3">
    <source>
        <dbReference type="ARBA" id="ARBA00023125"/>
    </source>
</evidence>